<dbReference type="OrthoDB" id="5397628at2759"/>
<organism evidence="2 3">
    <name type="scientific">Lophium mytilinum</name>
    <dbReference type="NCBI Taxonomy" id="390894"/>
    <lineage>
        <taxon>Eukaryota</taxon>
        <taxon>Fungi</taxon>
        <taxon>Dikarya</taxon>
        <taxon>Ascomycota</taxon>
        <taxon>Pezizomycotina</taxon>
        <taxon>Dothideomycetes</taxon>
        <taxon>Pleosporomycetidae</taxon>
        <taxon>Mytilinidiales</taxon>
        <taxon>Mytilinidiaceae</taxon>
        <taxon>Lophium</taxon>
    </lineage>
</organism>
<accession>A0A6A6QW04</accession>
<proteinExistence type="predicted"/>
<sequence length="344" mass="38299">MEALSSIIHTLRHALDLLLPFTDPSTPLIQDIIHTIALCSALYFAPAILERRAKRLAPPTAGEPPHQPTETEEDDAPEDAADIIPHLRPQAIVEDGSSDDDLEFEPPPLAPTPPPPGINGAPNLAFQDDDAGVGPANQNQNHTQRQTQSRVVGAKKAKSLARKDQRRAYHEFVRQRSEAQKAEEAEGAEEREEALFEEKRRRAAVEEEIRMKEKEERDRKKELERLEAEAERMTRDRCLHAVKKRLKENGVVDLNEAARAAQREREWVERLLRVAGAVEGSREVKGGQCTIITGQGWLVKIDESMMKEAYAGAAEVGLKTKDGRVSMEAIGTCLEKVVKARANT</sequence>
<dbReference type="AlphaFoldDB" id="A0A6A6QW04"/>
<evidence type="ECO:0000313" key="3">
    <source>
        <dbReference type="Proteomes" id="UP000799750"/>
    </source>
</evidence>
<feature type="compositionally biased region" description="Basic and acidic residues" evidence="1">
    <location>
        <begin position="161"/>
        <end position="184"/>
    </location>
</feature>
<feature type="compositionally biased region" description="Pro residues" evidence="1">
    <location>
        <begin position="105"/>
        <end position="117"/>
    </location>
</feature>
<evidence type="ECO:0000256" key="1">
    <source>
        <dbReference type="SAM" id="MobiDB-lite"/>
    </source>
</evidence>
<gene>
    <name evidence="2" type="ORF">BU16DRAFT_525753</name>
</gene>
<evidence type="ECO:0000313" key="2">
    <source>
        <dbReference type="EMBL" id="KAF2496595.1"/>
    </source>
</evidence>
<keyword evidence="3" id="KW-1185">Reference proteome</keyword>
<feature type="region of interest" description="Disordered" evidence="1">
    <location>
        <begin position="96"/>
        <end position="198"/>
    </location>
</feature>
<protein>
    <submittedName>
        <fullName evidence="2">Uncharacterized protein</fullName>
    </submittedName>
</protein>
<reference evidence="2" key="1">
    <citation type="journal article" date="2020" name="Stud. Mycol.">
        <title>101 Dothideomycetes genomes: a test case for predicting lifestyles and emergence of pathogens.</title>
        <authorList>
            <person name="Haridas S."/>
            <person name="Albert R."/>
            <person name="Binder M."/>
            <person name="Bloem J."/>
            <person name="Labutti K."/>
            <person name="Salamov A."/>
            <person name="Andreopoulos B."/>
            <person name="Baker S."/>
            <person name="Barry K."/>
            <person name="Bills G."/>
            <person name="Bluhm B."/>
            <person name="Cannon C."/>
            <person name="Castanera R."/>
            <person name="Culley D."/>
            <person name="Daum C."/>
            <person name="Ezra D."/>
            <person name="Gonzalez J."/>
            <person name="Henrissat B."/>
            <person name="Kuo A."/>
            <person name="Liang C."/>
            <person name="Lipzen A."/>
            <person name="Lutzoni F."/>
            <person name="Magnuson J."/>
            <person name="Mondo S."/>
            <person name="Nolan M."/>
            <person name="Ohm R."/>
            <person name="Pangilinan J."/>
            <person name="Park H.-J."/>
            <person name="Ramirez L."/>
            <person name="Alfaro M."/>
            <person name="Sun H."/>
            <person name="Tritt A."/>
            <person name="Yoshinaga Y."/>
            <person name="Zwiers L.-H."/>
            <person name="Turgeon B."/>
            <person name="Goodwin S."/>
            <person name="Spatafora J."/>
            <person name="Crous P."/>
            <person name="Grigoriev I."/>
        </authorList>
    </citation>
    <scope>NUCLEOTIDE SEQUENCE</scope>
    <source>
        <strain evidence="2">CBS 269.34</strain>
    </source>
</reference>
<feature type="compositionally biased region" description="Low complexity" evidence="1">
    <location>
        <begin position="137"/>
        <end position="148"/>
    </location>
</feature>
<dbReference type="Proteomes" id="UP000799750">
    <property type="component" value="Unassembled WGS sequence"/>
</dbReference>
<dbReference type="EMBL" id="MU004187">
    <property type="protein sequence ID" value="KAF2496595.1"/>
    <property type="molecule type" value="Genomic_DNA"/>
</dbReference>
<name>A0A6A6QW04_9PEZI</name>
<feature type="region of interest" description="Disordered" evidence="1">
    <location>
        <begin position="57"/>
        <end position="77"/>
    </location>
</feature>